<dbReference type="Proteomes" id="UP000681075">
    <property type="component" value="Unassembled WGS sequence"/>
</dbReference>
<feature type="compositionally biased region" description="Low complexity" evidence="1">
    <location>
        <begin position="277"/>
        <end position="296"/>
    </location>
</feature>
<name>A0A8S8XH39_9PROT</name>
<evidence type="ECO:0000313" key="3">
    <source>
        <dbReference type="EMBL" id="GIL40566.1"/>
    </source>
</evidence>
<protein>
    <recommendedName>
        <fullName evidence="2">Organic solvent tolerance-like N-terminal domain-containing protein</fullName>
    </recommendedName>
</protein>
<dbReference type="RefSeq" id="WP_420243682.1">
    <property type="nucleotide sequence ID" value="NZ_BOPV01000001.1"/>
</dbReference>
<accession>A0A8S8XH39</accession>
<evidence type="ECO:0000313" key="4">
    <source>
        <dbReference type="Proteomes" id="UP000681075"/>
    </source>
</evidence>
<sequence length="296" mass="31383">MALLAIGAASPAFAQFTPFAEPADKNDKSPLEITADGTLEWLQSERAYVARKNAVATRGPSTVHADTMTAFYRDTPKDAKKPGAAGEHKEKEKKGSDQGADPGEIWRVIAEGSVKIENNGRTAYAERAVYDVDKKVVVLTGGDLKVITAIETVTAKDSIEYWEETQTAVARGHALARKREDTLAGDVLVAHFTKEDNGSTTLHQVEGFGNVIITTPKDVVRGAQGVYDMRTRKATISGPAKFSQGAKGAPAPGTPPGPAPVRVRGLFVPKNKDQQQPAAEPAPATATPAKAETAAK</sequence>
<feature type="domain" description="Organic solvent tolerance-like N-terminal" evidence="2">
    <location>
        <begin position="39"/>
        <end position="149"/>
    </location>
</feature>
<dbReference type="InterPro" id="IPR005653">
    <property type="entry name" value="OstA-like_N"/>
</dbReference>
<dbReference type="EMBL" id="BOPV01000001">
    <property type="protein sequence ID" value="GIL40566.1"/>
    <property type="molecule type" value="Genomic_DNA"/>
</dbReference>
<reference evidence="3" key="1">
    <citation type="submission" date="2021-02" db="EMBL/GenBank/DDBJ databases">
        <title>Genome sequence of Rhodospirillales sp. strain TMPK1 isolated from soil.</title>
        <authorList>
            <person name="Nakai R."/>
            <person name="Kusada H."/>
            <person name="Tamaki H."/>
        </authorList>
    </citation>
    <scope>NUCLEOTIDE SEQUENCE</scope>
    <source>
        <strain evidence="3">TMPK1</strain>
    </source>
</reference>
<evidence type="ECO:0000256" key="1">
    <source>
        <dbReference type="SAM" id="MobiDB-lite"/>
    </source>
</evidence>
<feature type="compositionally biased region" description="Basic and acidic residues" evidence="1">
    <location>
        <begin position="74"/>
        <end position="96"/>
    </location>
</feature>
<keyword evidence="4" id="KW-1185">Reference proteome</keyword>
<dbReference type="Gene3D" id="2.60.450.10">
    <property type="entry name" value="Lipopolysaccharide (LPS) transport protein A like domain"/>
    <property type="match status" value="2"/>
</dbReference>
<gene>
    <name evidence="3" type="ORF">TMPK1_28030</name>
</gene>
<feature type="region of interest" description="Disordered" evidence="1">
    <location>
        <begin position="71"/>
        <end position="103"/>
    </location>
</feature>
<dbReference type="AlphaFoldDB" id="A0A8S8XH39"/>
<dbReference type="Pfam" id="PF03968">
    <property type="entry name" value="LptD_N"/>
    <property type="match status" value="1"/>
</dbReference>
<proteinExistence type="predicted"/>
<feature type="region of interest" description="Disordered" evidence="1">
    <location>
        <begin position="237"/>
        <end position="296"/>
    </location>
</feature>
<comment type="caution">
    <text evidence="3">The sequence shown here is derived from an EMBL/GenBank/DDBJ whole genome shotgun (WGS) entry which is preliminary data.</text>
</comment>
<organism evidence="3 4">
    <name type="scientific">Roseiterribacter gracilis</name>
    <dbReference type="NCBI Taxonomy" id="2812848"/>
    <lineage>
        <taxon>Bacteria</taxon>
        <taxon>Pseudomonadati</taxon>
        <taxon>Pseudomonadota</taxon>
        <taxon>Alphaproteobacteria</taxon>
        <taxon>Rhodospirillales</taxon>
        <taxon>Roseiterribacteraceae</taxon>
        <taxon>Roseiterribacter</taxon>
    </lineage>
</organism>
<evidence type="ECO:0000259" key="2">
    <source>
        <dbReference type="Pfam" id="PF03968"/>
    </source>
</evidence>